<evidence type="ECO:0000256" key="2">
    <source>
        <dbReference type="ARBA" id="ARBA00022525"/>
    </source>
</evidence>
<sequence length="190" mass="21432">MKQKQHVPIASDIGMIECDCFERIWINRTKPESGILKKGTKNLCYLNLSFTAFQKEVLERHNHLRAKHSAPPLQLDAGLCQFAQQWADNLVRRNVLEHRSNNKYGENLYASFGKSQVSGTEAVDSWYNEIKCYTFGAPNPSNFSQVGHFTQVVWKKSRNLGTKTDGGSTASICLASLSLAYFIRLLITTS</sequence>
<dbReference type="Gene3D" id="3.40.33.10">
    <property type="entry name" value="CAP"/>
    <property type="match status" value="1"/>
</dbReference>
<dbReference type="PRINTS" id="PR00838">
    <property type="entry name" value="V5ALLERGEN"/>
</dbReference>
<feature type="domain" description="SCP" evidence="4">
    <location>
        <begin position="52"/>
        <end position="178"/>
    </location>
</feature>
<dbReference type="GO" id="GO:0005576">
    <property type="term" value="C:extracellular region"/>
    <property type="evidence" value="ECO:0007669"/>
    <property type="project" value="UniProtKB-SubCell"/>
</dbReference>
<dbReference type="SUPFAM" id="SSF55797">
    <property type="entry name" value="PR-1-like"/>
    <property type="match status" value="1"/>
</dbReference>
<dbReference type="InterPro" id="IPR014044">
    <property type="entry name" value="CAP_dom"/>
</dbReference>
<keyword evidence="2" id="KW-0964">Secreted</keyword>
<evidence type="ECO:0000256" key="3">
    <source>
        <dbReference type="SAM" id="Phobius"/>
    </source>
</evidence>
<reference evidence="5" key="2">
    <citation type="submission" date="2020-05" db="UniProtKB">
        <authorList>
            <consortium name="EnsemblMetazoa"/>
        </authorList>
    </citation>
    <scope>IDENTIFICATION</scope>
    <source>
        <strain evidence="5">A-37</strain>
    </source>
</reference>
<name>A0A182LXR8_9DIPT</name>
<keyword evidence="6" id="KW-1185">Reference proteome</keyword>
<evidence type="ECO:0000259" key="4">
    <source>
        <dbReference type="SMART" id="SM00198"/>
    </source>
</evidence>
<protein>
    <recommendedName>
        <fullName evidence="4">SCP domain-containing protein</fullName>
    </recommendedName>
</protein>
<organism evidence="5 6">
    <name type="scientific">Anopheles culicifacies</name>
    <dbReference type="NCBI Taxonomy" id="139723"/>
    <lineage>
        <taxon>Eukaryota</taxon>
        <taxon>Metazoa</taxon>
        <taxon>Ecdysozoa</taxon>
        <taxon>Arthropoda</taxon>
        <taxon>Hexapoda</taxon>
        <taxon>Insecta</taxon>
        <taxon>Pterygota</taxon>
        <taxon>Neoptera</taxon>
        <taxon>Endopterygota</taxon>
        <taxon>Diptera</taxon>
        <taxon>Nematocera</taxon>
        <taxon>Culicoidea</taxon>
        <taxon>Culicidae</taxon>
        <taxon>Anophelinae</taxon>
        <taxon>Anopheles</taxon>
        <taxon>culicifacies species complex</taxon>
    </lineage>
</organism>
<dbReference type="EMBL" id="AXCM01000276">
    <property type="status" value="NOT_ANNOTATED_CDS"/>
    <property type="molecule type" value="Genomic_DNA"/>
</dbReference>
<evidence type="ECO:0000256" key="1">
    <source>
        <dbReference type="ARBA" id="ARBA00004613"/>
    </source>
</evidence>
<feature type="transmembrane region" description="Helical" evidence="3">
    <location>
        <begin position="166"/>
        <end position="187"/>
    </location>
</feature>
<dbReference type="InterPro" id="IPR018244">
    <property type="entry name" value="Allrgn_V5/Tpx1_CS"/>
</dbReference>
<dbReference type="InterPro" id="IPR035940">
    <property type="entry name" value="CAP_sf"/>
</dbReference>
<reference evidence="6" key="1">
    <citation type="submission" date="2013-09" db="EMBL/GenBank/DDBJ databases">
        <title>The Genome Sequence of Anopheles culicifacies species A.</title>
        <authorList>
            <consortium name="The Broad Institute Genomics Platform"/>
            <person name="Neafsey D.E."/>
            <person name="Besansky N."/>
            <person name="Howell P."/>
            <person name="Walton C."/>
            <person name="Young S.K."/>
            <person name="Zeng Q."/>
            <person name="Gargeya S."/>
            <person name="Fitzgerald M."/>
            <person name="Haas B."/>
            <person name="Abouelleil A."/>
            <person name="Allen A.W."/>
            <person name="Alvarado L."/>
            <person name="Arachchi H.M."/>
            <person name="Berlin A.M."/>
            <person name="Chapman S.B."/>
            <person name="Gainer-Dewar J."/>
            <person name="Goldberg J."/>
            <person name="Griggs A."/>
            <person name="Gujja S."/>
            <person name="Hansen M."/>
            <person name="Howarth C."/>
            <person name="Imamovic A."/>
            <person name="Ireland A."/>
            <person name="Larimer J."/>
            <person name="McCowan C."/>
            <person name="Murphy C."/>
            <person name="Pearson M."/>
            <person name="Poon T.W."/>
            <person name="Priest M."/>
            <person name="Roberts A."/>
            <person name="Saif S."/>
            <person name="Shea T."/>
            <person name="Sisk P."/>
            <person name="Sykes S."/>
            <person name="Wortman J."/>
            <person name="Nusbaum C."/>
            <person name="Birren B."/>
        </authorList>
    </citation>
    <scope>NUCLEOTIDE SEQUENCE [LARGE SCALE GENOMIC DNA]</scope>
    <source>
        <strain evidence="6">A-37</strain>
    </source>
</reference>
<dbReference type="InterPro" id="IPR002413">
    <property type="entry name" value="V5_allergen-like"/>
</dbReference>
<dbReference type="STRING" id="139723.A0A182LXR8"/>
<dbReference type="PROSITE" id="PS01009">
    <property type="entry name" value="CRISP_1"/>
    <property type="match status" value="1"/>
</dbReference>
<proteinExistence type="predicted"/>
<dbReference type="PRINTS" id="PR00837">
    <property type="entry name" value="V5TPXLIKE"/>
</dbReference>
<dbReference type="SMART" id="SM00198">
    <property type="entry name" value="SCP"/>
    <property type="match status" value="1"/>
</dbReference>
<accession>A0A182LXR8</accession>
<dbReference type="VEuPathDB" id="VectorBase:ACUA004485"/>
<dbReference type="FunFam" id="3.40.33.10:FF:000010">
    <property type="entry name" value="Predicted protein"/>
    <property type="match status" value="1"/>
</dbReference>
<dbReference type="AlphaFoldDB" id="A0A182LXR8"/>
<dbReference type="PANTHER" id="PTHR10334">
    <property type="entry name" value="CYSTEINE-RICH SECRETORY PROTEIN-RELATED"/>
    <property type="match status" value="1"/>
</dbReference>
<evidence type="ECO:0000313" key="6">
    <source>
        <dbReference type="Proteomes" id="UP000075883"/>
    </source>
</evidence>
<dbReference type="CDD" id="cd05382">
    <property type="entry name" value="CAP_GAPR1-like"/>
    <property type="match status" value="1"/>
</dbReference>
<evidence type="ECO:0000313" key="5">
    <source>
        <dbReference type="EnsemblMetazoa" id="ACUA004485-PA"/>
    </source>
</evidence>
<keyword evidence="3" id="KW-1133">Transmembrane helix</keyword>
<dbReference type="Pfam" id="PF00188">
    <property type="entry name" value="CAP"/>
    <property type="match status" value="1"/>
</dbReference>
<comment type="subcellular location">
    <subcellularLocation>
        <location evidence="1">Secreted</location>
    </subcellularLocation>
</comment>
<dbReference type="InterPro" id="IPR001283">
    <property type="entry name" value="CRISP-related"/>
</dbReference>
<dbReference type="InterPro" id="IPR034113">
    <property type="entry name" value="SCP_GAPR1-like"/>
</dbReference>
<dbReference type="Proteomes" id="UP000075883">
    <property type="component" value="Unassembled WGS sequence"/>
</dbReference>
<dbReference type="EnsemblMetazoa" id="ACUA004485-RA">
    <property type="protein sequence ID" value="ACUA004485-PA"/>
    <property type="gene ID" value="ACUA004485"/>
</dbReference>
<keyword evidence="3" id="KW-0472">Membrane</keyword>
<keyword evidence="3" id="KW-0812">Transmembrane</keyword>